<feature type="disulfide bond" evidence="1">
    <location>
        <begin position="139"/>
        <end position="148"/>
    </location>
</feature>
<gene>
    <name evidence="5" type="ORF">CVLEPA_LOCUS3753</name>
</gene>
<dbReference type="Pfam" id="PF07648">
    <property type="entry name" value="Kazal_2"/>
    <property type="match status" value="1"/>
</dbReference>
<keyword evidence="1" id="KW-1015">Disulfide bond</keyword>
<evidence type="ECO:0000259" key="4">
    <source>
        <dbReference type="PROSITE" id="PS51465"/>
    </source>
</evidence>
<dbReference type="Pfam" id="PF00008">
    <property type="entry name" value="EGF"/>
    <property type="match status" value="1"/>
</dbReference>
<feature type="signal peptide" evidence="2">
    <location>
        <begin position="1"/>
        <end position="22"/>
    </location>
</feature>
<dbReference type="SMART" id="SM00181">
    <property type="entry name" value="EGF"/>
    <property type="match status" value="1"/>
</dbReference>
<dbReference type="PROSITE" id="PS01186">
    <property type="entry name" value="EGF_2"/>
    <property type="match status" value="1"/>
</dbReference>
<dbReference type="EMBL" id="CAWYQH010000002">
    <property type="protein sequence ID" value="CAK8674032.1"/>
    <property type="molecule type" value="Genomic_DNA"/>
</dbReference>
<evidence type="ECO:0000313" key="5">
    <source>
        <dbReference type="EMBL" id="CAK8674032.1"/>
    </source>
</evidence>
<dbReference type="PROSITE" id="PS51465">
    <property type="entry name" value="KAZAL_2"/>
    <property type="match status" value="1"/>
</dbReference>
<dbReference type="InterPro" id="IPR000742">
    <property type="entry name" value="EGF"/>
</dbReference>
<dbReference type="CDD" id="cd00054">
    <property type="entry name" value="EGF_CA"/>
    <property type="match status" value="1"/>
</dbReference>
<dbReference type="InterPro" id="IPR036058">
    <property type="entry name" value="Kazal_dom_sf"/>
</dbReference>
<dbReference type="PROSITE" id="PS50026">
    <property type="entry name" value="EGF_3"/>
    <property type="match status" value="1"/>
</dbReference>
<dbReference type="Gene3D" id="2.10.25.10">
    <property type="entry name" value="Laminin"/>
    <property type="match status" value="1"/>
</dbReference>
<dbReference type="InterPro" id="IPR002350">
    <property type="entry name" value="Kazal_dom"/>
</dbReference>
<proteinExistence type="predicted"/>
<accession>A0ABP0F747</accession>
<reference evidence="5 6" key="1">
    <citation type="submission" date="2024-02" db="EMBL/GenBank/DDBJ databases">
        <authorList>
            <person name="Daric V."/>
            <person name="Darras S."/>
        </authorList>
    </citation>
    <scope>NUCLEOTIDE SEQUENCE [LARGE SCALE GENOMIC DNA]</scope>
</reference>
<evidence type="ECO:0000256" key="2">
    <source>
        <dbReference type="SAM" id="SignalP"/>
    </source>
</evidence>
<feature type="domain" description="EGF-like" evidence="3">
    <location>
        <begin position="112"/>
        <end position="149"/>
    </location>
</feature>
<dbReference type="Proteomes" id="UP001642483">
    <property type="component" value="Unassembled WGS sequence"/>
</dbReference>
<keyword evidence="2" id="KW-0732">Signal</keyword>
<comment type="caution">
    <text evidence="5">The sequence shown here is derived from an EMBL/GenBank/DDBJ whole genome shotgun (WGS) entry which is preliminary data.</text>
</comment>
<dbReference type="SUPFAM" id="SSF100895">
    <property type="entry name" value="Kazal-type serine protease inhibitors"/>
    <property type="match status" value="1"/>
</dbReference>
<evidence type="ECO:0000256" key="1">
    <source>
        <dbReference type="PROSITE-ProRule" id="PRU00076"/>
    </source>
</evidence>
<keyword evidence="1" id="KW-0245">EGF-like domain</keyword>
<comment type="caution">
    <text evidence="1">Lacks conserved residue(s) required for the propagation of feature annotation.</text>
</comment>
<dbReference type="PROSITE" id="PS00022">
    <property type="entry name" value="EGF_1"/>
    <property type="match status" value="1"/>
</dbReference>
<evidence type="ECO:0000259" key="3">
    <source>
        <dbReference type="PROSITE" id="PS50026"/>
    </source>
</evidence>
<feature type="chain" id="PRO_5046414373" evidence="2">
    <location>
        <begin position="23"/>
        <end position="263"/>
    </location>
</feature>
<evidence type="ECO:0000313" key="6">
    <source>
        <dbReference type="Proteomes" id="UP001642483"/>
    </source>
</evidence>
<dbReference type="Gene3D" id="3.30.60.30">
    <property type="match status" value="1"/>
</dbReference>
<name>A0ABP0F747_CLALP</name>
<sequence>MPGSVSLTAFFVLILAATCINASVCQSNSNCFGGRCLNGQCICNAVCGQTSAILPLCGNDGQYYFSYCHLMMQSCERGLQIGIRDNRIGLNQHCDGDKRAKFARAFWVSDRRNKICQKNSCLNFGVCVIDSENHPSCLCPDGYVGPRCEAKASLISNKAYAAMRPLARVGQPSKEIYDSETAILLSLCALSAMCSAIVTSALCHRIKSQRLKKQYTRAIKMRDMEFFKTLPLEAKYLELETKEDLINSKPASQTSRFFVKSIN</sequence>
<feature type="domain" description="Kazal-like" evidence="4">
    <location>
        <begin position="42"/>
        <end position="96"/>
    </location>
</feature>
<organism evidence="5 6">
    <name type="scientific">Clavelina lepadiformis</name>
    <name type="common">Light-bulb sea squirt</name>
    <name type="synonym">Ascidia lepadiformis</name>
    <dbReference type="NCBI Taxonomy" id="159417"/>
    <lineage>
        <taxon>Eukaryota</taxon>
        <taxon>Metazoa</taxon>
        <taxon>Chordata</taxon>
        <taxon>Tunicata</taxon>
        <taxon>Ascidiacea</taxon>
        <taxon>Aplousobranchia</taxon>
        <taxon>Clavelinidae</taxon>
        <taxon>Clavelina</taxon>
    </lineage>
</organism>
<protein>
    <submittedName>
        <fullName evidence="5">Uncharacterized protein</fullName>
    </submittedName>
</protein>
<dbReference type="SUPFAM" id="SSF57196">
    <property type="entry name" value="EGF/Laminin"/>
    <property type="match status" value="1"/>
</dbReference>
<keyword evidence="6" id="KW-1185">Reference proteome</keyword>